<evidence type="ECO:0000256" key="1">
    <source>
        <dbReference type="SAM" id="MobiDB-lite"/>
    </source>
</evidence>
<evidence type="ECO:0000313" key="2">
    <source>
        <dbReference type="EMBL" id="KAL2467919.1"/>
    </source>
</evidence>
<accession>A0ABD1PYB9</accession>
<protein>
    <submittedName>
        <fullName evidence="2">Uncharacterized protein</fullName>
    </submittedName>
</protein>
<gene>
    <name evidence="2" type="ORF">Fot_51444</name>
</gene>
<dbReference type="AlphaFoldDB" id="A0ABD1PYB9"/>
<comment type="caution">
    <text evidence="2">The sequence shown here is derived from an EMBL/GenBank/DDBJ whole genome shotgun (WGS) entry which is preliminary data.</text>
</comment>
<proteinExistence type="predicted"/>
<dbReference type="Proteomes" id="UP001604277">
    <property type="component" value="Unassembled WGS sequence"/>
</dbReference>
<sequence>MAMRTVAKTAMMMREACNENQRHQTNQCVFHEFHHRAFRQALRKHDFLKVPHARFSRNPEDSGSFTGRPGKAGDMTTRAASGVNTSSRSSRHVTSITLTMDSCSLTSQFMCNCLKTQQVMGTKSAFESHGIGFSFLGVMVLVGPRQSSQLRRGLWAKVRPSTGLFTGQGVRPTLIPLP</sequence>
<organism evidence="2 3">
    <name type="scientific">Forsythia ovata</name>
    <dbReference type="NCBI Taxonomy" id="205694"/>
    <lineage>
        <taxon>Eukaryota</taxon>
        <taxon>Viridiplantae</taxon>
        <taxon>Streptophyta</taxon>
        <taxon>Embryophyta</taxon>
        <taxon>Tracheophyta</taxon>
        <taxon>Spermatophyta</taxon>
        <taxon>Magnoliopsida</taxon>
        <taxon>eudicotyledons</taxon>
        <taxon>Gunneridae</taxon>
        <taxon>Pentapetalae</taxon>
        <taxon>asterids</taxon>
        <taxon>lamiids</taxon>
        <taxon>Lamiales</taxon>
        <taxon>Oleaceae</taxon>
        <taxon>Forsythieae</taxon>
        <taxon>Forsythia</taxon>
    </lineage>
</organism>
<feature type="compositionally biased region" description="Polar residues" evidence="1">
    <location>
        <begin position="78"/>
        <end position="89"/>
    </location>
</feature>
<feature type="region of interest" description="Disordered" evidence="1">
    <location>
        <begin position="53"/>
        <end position="89"/>
    </location>
</feature>
<reference evidence="3" key="1">
    <citation type="submission" date="2024-07" db="EMBL/GenBank/DDBJ databases">
        <title>Two chromosome-level genome assemblies of Korean endemic species Abeliophyllum distichum and Forsythia ovata (Oleaceae).</title>
        <authorList>
            <person name="Jang H."/>
        </authorList>
    </citation>
    <scope>NUCLEOTIDE SEQUENCE [LARGE SCALE GENOMIC DNA]</scope>
</reference>
<name>A0ABD1PYB9_9LAMI</name>
<keyword evidence="3" id="KW-1185">Reference proteome</keyword>
<evidence type="ECO:0000313" key="3">
    <source>
        <dbReference type="Proteomes" id="UP001604277"/>
    </source>
</evidence>
<dbReference type="EMBL" id="JBFOLJ010000017">
    <property type="protein sequence ID" value="KAL2467919.1"/>
    <property type="molecule type" value="Genomic_DNA"/>
</dbReference>